<evidence type="ECO:0000256" key="10">
    <source>
        <dbReference type="SAM" id="Phobius"/>
    </source>
</evidence>
<keyword evidence="4 9" id="KW-0808">Transferase</keyword>
<gene>
    <name evidence="11" type="ORF">E7746_04610</name>
</gene>
<comment type="subcellular location">
    <subcellularLocation>
        <location evidence="1">Cell membrane</location>
        <topology evidence="1">Multi-pass membrane protein</topology>
    </subcellularLocation>
</comment>
<evidence type="ECO:0000256" key="4">
    <source>
        <dbReference type="ARBA" id="ARBA00022679"/>
    </source>
</evidence>
<dbReference type="PANTHER" id="PTHR13285:SF23">
    <property type="entry name" value="TEICHOIC ACID D-ALANYLTRANSFERASE"/>
    <property type="match status" value="1"/>
</dbReference>
<dbReference type="OrthoDB" id="9805788at2"/>
<protein>
    <submittedName>
        <fullName evidence="11">MBOAT family protein</fullName>
    </submittedName>
</protein>
<dbReference type="AlphaFoldDB" id="A0A4P7VPQ9"/>
<dbReference type="GO" id="GO:0005886">
    <property type="term" value="C:plasma membrane"/>
    <property type="evidence" value="ECO:0007669"/>
    <property type="project" value="UniProtKB-SubCell"/>
</dbReference>
<dbReference type="KEGG" id="mgod:E7746_04610"/>
<keyword evidence="5 10" id="KW-0812">Transmembrane</keyword>
<feature type="transmembrane region" description="Helical" evidence="10">
    <location>
        <begin position="359"/>
        <end position="382"/>
    </location>
</feature>
<feature type="transmembrane region" description="Helical" evidence="10">
    <location>
        <begin position="50"/>
        <end position="70"/>
    </location>
</feature>
<keyword evidence="8 9" id="KW-0012">Acyltransferase</keyword>
<dbReference type="InterPro" id="IPR024194">
    <property type="entry name" value="Ac/AlaTfrase_AlgI/DltB"/>
</dbReference>
<dbReference type="InterPro" id="IPR004299">
    <property type="entry name" value="MBOAT_fam"/>
</dbReference>
<accession>A0A4P7VPQ9</accession>
<keyword evidence="3 9" id="KW-1003">Cell membrane</keyword>
<evidence type="ECO:0000256" key="1">
    <source>
        <dbReference type="ARBA" id="ARBA00004651"/>
    </source>
</evidence>
<dbReference type="PANTHER" id="PTHR13285">
    <property type="entry name" value="ACYLTRANSFERASE"/>
    <property type="match status" value="1"/>
</dbReference>
<dbReference type="Pfam" id="PF03062">
    <property type="entry name" value="MBOAT"/>
    <property type="match status" value="1"/>
</dbReference>
<name>A0A4P7VPQ9_9BACT</name>
<dbReference type="PIRSF" id="PIRSF016636">
    <property type="entry name" value="AlgI_DltB"/>
    <property type="match status" value="1"/>
</dbReference>
<evidence type="ECO:0000256" key="9">
    <source>
        <dbReference type="PIRNR" id="PIRNR016636"/>
    </source>
</evidence>
<evidence type="ECO:0000256" key="3">
    <source>
        <dbReference type="ARBA" id="ARBA00022475"/>
    </source>
</evidence>
<keyword evidence="7 9" id="KW-0472">Membrane</keyword>
<evidence type="ECO:0000256" key="7">
    <source>
        <dbReference type="ARBA" id="ARBA00023136"/>
    </source>
</evidence>
<comment type="similarity">
    <text evidence="2 9">Belongs to the membrane-bound acyltransferase family.</text>
</comment>
<feature type="transmembrane region" description="Helical" evidence="10">
    <location>
        <begin position="128"/>
        <end position="145"/>
    </location>
</feature>
<dbReference type="GO" id="GO:0042121">
    <property type="term" value="P:alginic acid biosynthetic process"/>
    <property type="evidence" value="ECO:0007669"/>
    <property type="project" value="InterPro"/>
</dbReference>
<evidence type="ECO:0000313" key="12">
    <source>
        <dbReference type="Proteomes" id="UP000297031"/>
    </source>
</evidence>
<proteinExistence type="inferred from homology"/>
<evidence type="ECO:0000313" key="11">
    <source>
        <dbReference type="EMBL" id="QCD35219.1"/>
    </source>
</evidence>
<feature type="transmembrane region" description="Helical" evidence="10">
    <location>
        <begin position="408"/>
        <end position="429"/>
    </location>
</feature>
<dbReference type="Proteomes" id="UP000297031">
    <property type="component" value="Chromosome"/>
</dbReference>
<dbReference type="InterPro" id="IPR051085">
    <property type="entry name" value="MB_O-acyltransferase"/>
</dbReference>
<evidence type="ECO:0000256" key="2">
    <source>
        <dbReference type="ARBA" id="ARBA00010323"/>
    </source>
</evidence>
<evidence type="ECO:0000256" key="8">
    <source>
        <dbReference type="ARBA" id="ARBA00023315"/>
    </source>
</evidence>
<dbReference type="PIRSF" id="PIRSF500217">
    <property type="entry name" value="AlgI"/>
    <property type="match status" value="1"/>
</dbReference>
<reference evidence="11 12" key="1">
    <citation type="submission" date="2019-02" db="EMBL/GenBank/DDBJ databases">
        <title>Isolation and identification of novel species under the genus Muribaculum.</title>
        <authorList>
            <person name="Miyake S."/>
            <person name="Ding Y."/>
            <person name="Low A."/>
            <person name="Soh M."/>
            <person name="Seedorf H."/>
        </authorList>
    </citation>
    <scope>NUCLEOTIDE SEQUENCE [LARGE SCALE GENOMIC DNA]</scope>
    <source>
        <strain evidence="11 12">TLL-A4</strain>
    </source>
</reference>
<evidence type="ECO:0000256" key="5">
    <source>
        <dbReference type="ARBA" id="ARBA00022692"/>
    </source>
</evidence>
<dbReference type="EMBL" id="CP039393">
    <property type="protein sequence ID" value="QCD35219.1"/>
    <property type="molecule type" value="Genomic_DNA"/>
</dbReference>
<keyword evidence="6 10" id="KW-1133">Transmembrane helix</keyword>
<evidence type="ECO:0000256" key="6">
    <source>
        <dbReference type="ARBA" id="ARBA00022989"/>
    </source>
</evidence>
<organism evidence="11 12">
    <name type="scientific">Muribaculum gordoncarteri</name>
    <dbReference type="NCBI Taxonomy" id="2530390"/>
    <lineage>
        <taxon>Bacteria</taxon>
        <taxon>Pseudomonadati</taxon>
        <taxon>Bacteroidota</taxon>
        <taxon>Bacteroidia</taxon>
        <taxon>Bacteroidales</taxon>
        <taxon>Muribaculaceae</taxon>
        <taxon>Muribaculum</taxon>
    </lineage>
</organism>
<feature type="transmembrane region" description="Helical" evidence="10">
    <location>
        <begin position="196"/>
        <end position="215"/>
    </location>
</feature>
<feature type="transmembrane region" description="Helical" evidence="10">
    <location>
        <begin position="165"/>
        <end position="184"/>
    </location>
</feature>
<feature type="transmembrane region" description="Helical" evidence="10">
    <location>
        <begin position="235"/>
        <end position="256"/>
    </location>
</feature>
<dbReference type="GO" id="GO:0016746">
    <property type="term" value="F:acyltransferase activity"/>
    <property type="evidence" value="ECO:0007669"/>
    <property type="project" value="UniProtKB-KW"/>
</dbReference>
<feature type="transmembrane region" description="Helical" evidence="10">
    <location>
        <begin position="493"/>
        <end position="510"/>
    </location>
</feature>
<sequence>MNDFFSDFKFVLPDLDDVREFLGKCLDKFAQWFDFDRIESVLRYDSNNPLLFNTGLFLLLFTAFLLLYRLLRFSPTLKKIFVILFSLYFYYKSSAECCFILLGVCISDYVLGLILGNSHRKSVRTGIVTLNVVINVGMLVYFKYFNLLYSTIANFSSRDFDALDIILPAGISFFTFRSISYIVDIYRGDMKPATNFLNYVFFLTFFPPILAGPVVRARDMMDQIEESPVATRRMVSAGLFMIMAGLIKKVIVADYISGNFVDRVFDNPSMYSGFENLMGIYGFTIQLYCDFSGYSDMAIGIALLLGYKLKMNFDAPFKSQSPTEYWRRWHISLSSWLRDYLYIPMGGNRCSKARAHMNVFNTMLIGGLWHGASWMYVIWGAWNGGLLVAHKMIRSVTPRVKEENRRKWWRVATNVFITFNLIAVGMMFFRARSLEQVGDMVHQIVYNIHLSVAPQFLEGYILIVLAMALGYFMHFSPKKWSEQLEEKYHAQSGLVQAVVLALVLLLIIQVRQSDIVPFIYLQY</sequence>
<keyword evidence="12" id="KW-1185">Reference proteome</keyword>
<dbReference type="RefSeq" id="WP_136410000.1">
    <property type="nucleotide sequence ID" value="NZ_CP039393.1"/>
</dbReference>
<dbReference type="InterPro" id="IPR028362">
    <property type="entry name" value="AlgI"/>
</dbReference>
<feature type="transmembrane region" description="Helical" evidence="10">
    <location>
        <begin position="450"/>
        <end position="473"/>
    </location>
</feature>